<dbReference type="InterPro" id="IPR012677">
    <property type="entry name" value="Nucleotide-bd_a/b_plait_sf"/>
</dbReference>
<dbReference type="CDD" id="cd12421">
    <property type="entry name" value="RRM1_PTBP1_hnRNPL_like"/>
    <property type="match status" value="1"/>
</dbReference>
<dbReference type="InterPro" id="IPR035979">
    <property type="entry name" value="RBD_domain_sf"/>
</dbReference>
<keyword evidence="1 2" id="KW-0694">RNA-binding</keyword>
<dbReference type="InterPro" id="IPR006536">
    <property type="entry name" value="HnRNP-L/PTB"/>
</dbReference>
<feature type="region of interest" description="Disordered" evidence="3">
    <location>
        <begin position="13"/>
        <end position="42"/>
    </location>
</feature>
<dbReference type="FunFam" id="3.30.70.330:FF:000341">
    <property type="entry name" value="Hephaestus, isoform C"/>
    <property type="match status" value="1"/>
</dbReference>
<feature type="domain" description="RRM" evidence="4">
    <location>
        <begin position="43"/>
        <end position="117"/>
    </location>
</feature>
<feature type="compositionally biased region" description="Basic and acidic residues" evidence="3">
    <location>
        <begin position="29"/>
        <end position="42"/>
    </location>
</feature>
<feature type="region of interest" description="Disordered" evidence="3">
    <location>
        <begin position="533"/>
        <end position="572"/>
    </location>
</feature>
<dbReference type="PANTHER" id="PTHR15592">
    <property type="entry name" value="MATRIN 3/NUCLEAR PROTEIN 220-RELATED"/>
    <property type="match status" value="1"/>
</dbReference>
<accession>A0A2P2IAI3</accession>
<evidence type="ECO:0000259" key="4">
    <source>
        <dbReference type="PROSITE" id="PS50102"/>
    </source>
</evidence>
<proteinExistence type="evidence at transcript level"/>
<dbReference type="Pfam" id="PF00076">
    <property type="entry name" value="RRM_1"/>
    <property type="match status" value="2"/>
</dbReference>
<evidence type="ECO:0000256" key="3">
    <source>
        <dbReference type="SAM" id="MobiDB-lite"/>
    </source>
</evidence>
<dbReference type="Gene3D" id="3.30.70.330">
    <property type="match status" value="4"/>
</dbReference>
<sequence length="572" mass="64144">MYSGGSMFMMDADNNGGKRSGFHSQHVQDSSDTKRHKRAEPSKVVHVRNLPKGATELELVELVRQYGNVRKTLLLNTKRQAFLEMETVAAAGQLLDATAINPPMLRGRQIVFQYSTRPEISLNENQKREDVPASNILLVSIADMRASVQIEHLEQVFSAHGVIEKIVIFEKNGFHAFVEMQNVDQASHARQRLHGQSLFIGCCTLSVQFSTLEKLNVPTTPNPRQSRDYGAIREARNSQIAQSTQMVGGGLFNPNTRYYATPQTALLQPSDDSQQRVQQMYGNGGMMSDSSLLGQPTFEMYNTSFMPIGQQQYQAQQQPQPQQHQSYNIPAHDGQINLEPGGVLFVNNLDEGKVDCDALFTLFGVFGDVYRVKIIYKKKSSALVQMANISQANLASNYLNHHILYGEEIYVTQSKYQDIQMPRQSEADGLTKDYSNSRAHRFKRIDSRNFKNVCAPSPILHIANLHDSATEEALMHVFADYDIRKIQFFKTNHAMALVETPDSDISSQILIKFHNSELCGRNMKISFSRKHSIPDLSSSKDNHPSKSSFVPQIEGSSPLVQSATPDEIASIE</sequence>
<evidence type="ECO:0000256" key="2">
    <source>
        <dbReference type="PROSITE-ProRule" id="PRU00176"/>
    </source>
</evidence>
<dbReference type="GO" id="GO:0003723">
    <property type="term" value="F:RNA binding"/>
    <property type="evidence" value="ECO:0007669"/>
    <property type="project" value="UniProtKB-UniRule"/>
</dbReference>
<dbReference type="SMART" id="SM00360">
    <property type="entry name" value="RRM"/>
    <property type="match status" value="4"/>
</dbReference>
<feature type="domain" description="RRM" evidence="4">
    <location>
        <begin position="342"/>
        <end position="416"/>
    </location>
</feature>
<dbReference type="CDD" id="cd12422">
    <property type="entry name" value="RRM2_PTBP1_hnRNPL_like"/>
    <property type="match status" value="1"/>
</dbReference>
<evidence type="ECO:0000256" key="1">
    <source>
        <dbReference type="ARBA" id="ARBA00022884"/>
    </source>
</evidence>
<protein>
    <submittedName>
        <fullName evidence="5">Polypyrimidine tract-binding protein 1-like</fullName>
    </submittedName>
</protein>
<reference evidence="5" key="1">
    <citation type="journal article" date="2018" name="Biosci. Biotechnol. Biochem.">
        <title>Polysaccharide hydrolase of the hadal zone amphipods Hirondellea gigas.</title>
        <authorList>
            <person name="Kobayashi H."/>
            <person name="Nagahama T."/>
            <person name="Arai W."/>
            <person name="Sasagawa Y."/>
            <person name="Umeda M."/>
            <person name="Hayashi T."/>
            <person name="Nikaido I."/>
            <person name="Watanabe H."/>
            <person name="Oguri K."/>
            <person name="Kitazato H."/>
            <person name="Fujioka K."/>
            <person name="Kido Y."/>
            <person name="Takami H."/>
        </authorList>
    </citation>
    <scope>NUCLEOTIDE SEQUENCE</scope>
    <source>
        <tissue evidence="5">Whole body</tissue>
    </source>
</reference>
<feature type="compositionally biased region" description="Polar residues" evidence="3">
    <location>
        <begin position="554"/>
        <end position="564"/>
    </location>
</feature>
<dbReference type="PROSITE" id="PS50102">
    <property type="entry name" value="RRM"/>
    <property type="match status" value="3"/>
</dbReference>
<dbReference type="EMBL" id="IACF01005438">
    <property type="protein sequence ID" value="LAB71023.1"/>
    <property type="molecule type" value="mRNA"/>
</dbReference>
<dbReference type="GO" id="GO:0005634">
    <property type="term" value="C:nucleus"/>
    <property type="evidence" value="ECO:0007669"/>
    <property type="project" value="InterPro"/>
</dbReference>
<dbReference type="SUPFAM" id="SSF54928">
    <property type="entry name" value="RNA-binding domain, RBD"/>
    <property type="match status" value="3"/>
</dbReference>
<dbReference type="Pfam" id="PF13893">
    <property type="entry name" value="RRM_5"/>
    <property type="match status" value="2"/>
</dbReference>
<dbReference type="InterPro" id="IPR000504">
    <property type="entry name" value="RRM_dom"/>
</dbReference>
<dbReference type="AlphaFoldDB" id="A0A2P2IAI3"/>
<dbReference type="NCBIfam" id="TIGR01649">
    <property type="entry name" value="hnRNP-L_PTB"/>
    <property type="match status" value="1"/>
</dbReference>
<feature type="domain" description="RRM" evidence="4">
    <location>
        <begin position="134"/>
        <end position="212"/>
    </location>
</feature>
<name>A0A2P2IAI3_9CRUS</name>
<dbReference type="GO" id="GO:0006397">
    <property type="term" value="P:mRNA processing"/>
    <property type="evidence" value="ECO:0007669"/>
    <property type="project" value="InterPro"/>
</dbReference>
<organism evidence="5">
    <name type="scientific">Hirondellea gigas</name>
    <dbReference type="NCBI Taxonomy" id="1518452"/>
    <lineage>
        <taxon>Eukaryota</taxon>
        <taxon>Metazoa</taxon>
        <taxon>Ecdysozoa</taxon>
        <taxon>Arthropoda</taxon>
        <taxon>Crustacea</taxon>
        <taxon>Multicrustacea</taxon>
        <taxon>Malacostraca</taxon>
        <taxon>Eumalacostraca</taxon>
        <taxon>Peracarida</taxon>
        <taxon>Amphipoda</taxon>
        <taxon>Amphilochidea</taxon>
        <taxon>Lysianassida</taxon>
        <taxon>Lysianassidira</taxon>
        <taxon>Lysianassoidea</taxon>
        <taxon>Lysianassidae</taxon>
        <taxon>Hirondellea</taxon>
    </lineage>
</organism>
<evidence type="ECO:0000313" key="5">
    <source>
        <dbReference type="EMBL" id="LAB71023.1"/>
    </source>
</evidence>